<evidence type="ECO:0000313" key="2">
    <source>
        <dbReference type="Proteomes" id="UP000243579"/>
    </source>
</evidence>
<proteinExistence type="predicted"/>
<evidence type="ECO:0000313" key="1">
    <source>
        <dbReference type="EMBL" id="OQS01721.1"/>
    </source>
</evidence>
<gene>
    <name evidence="1" type="ORF">ACHHYP_00338</name>
</gene>
<organism evidence="1 2">
    <name type="scientific">Achlya hypogyna</name>
    <name type="common">Oomycete</name>
    <name type="synonym">Protoachlya hypogyna</name>
    <dbReference type="NCBI Taxonomy" id="1202772"/>
    <lineage>
        <taxon>Eukaryota</taxon>
        <taxon>Sar</taxon>
        <taxon>Stramenopiles</taxon>
        <taxon>Oomycota</taxon>
        <taxon>Saprolegniomycetes</taxon>
        <taxon>Saprolegniales</taxon>
        <taxon>Achlyaceae</taxon>
        <taxon>Achlya</taxon>
    </lineage>
</organism>
<reference evidence="1 2" key="1">
    <citation type="journal article" date="2014" name="Genome Biol. Evol.">
        <title>The secreted proteins of Achlya hypogyna and Thraustotheca clavata identify the ancestral oomycete secretome and reveal gene acquisitions by horizontal gene transfer.</title>
        <authorList>
            <person name="Misner I."/>
            <person name="Blouin N."/>
            <person name="Leonard G."/>
            <person name="Richards T.A."/>
            <person name="Lane C.E."/>
        </authorList>
    </citation>
    <scope>NUCLEOTIDE SEQUENCE [LARGE SCALE GENOMIC DNA]</scope>
    <source>
        <strain evidence="1 2">ATCC 48635</strain>
    </source>
</reference>
<comment type="caution">
    <text evidence="1">The sequence shown here is derived from an EMBL/GenBank/DDBJ whole genome shotgun (WGS) entry which is preliminary data.</text>
</comment>
<dbReference type="Proteomes" id="UP000243579">
    <property type="component" value="Unassembled WGS sequence"/>
</dbReference>
<dbReference type="OrthoDB" id="69975at2759"/>
<evidence type="ECO:0008006" key="3">
    <source>
        <dbReference type="Google" id="ProtNLM"/>
    </source>
</evidence>
<name>A0A1V9ZUS5_ACHHY</name>
<sequence>MPDDAKMQRLRRRREYRKLDAEGVRYLRERVVQLSAQLELLQMEKKTPSSLLAWKDIAGALNEDLRAACTVNDELRRTVQANDGFQKAVHEWVTRTSTVHVHPVSRRSWHDTSLPRDPAARTLAMDWITMRLFHNIDGLVASSGLPYTRENYQLTTLQPCDANYKIQGVSVRFVPADLQTTAACLEQFAKDFPPYLEARCLTETDTVLYTRYLSPYGLVVHLPFVQNVIQRHFFDGQRYVSFRHCITDDEALPTDGLVCEWTEWTVAERVAPNVTVIKEGFFATGLRTPDGTYVSVDVVSPQAAQHADLESKFRCMQHEAQARFAQSFEADTEYFNALLRVHQRSMQDR</sequence>
<keyword evidence="2" id="KW-1185">Reference proteome</keyword>
<dbReference type="AlphaFoldDB" id="A0A1V9ZUS5"/>
<accession>A0A1V9ZUS5</accession>
<dbReference type="EMBL" id="JNBR01000002">
    <property type="protein sequence ID" value="OQS01721.1"/>
    <property type="molecule type" value="Genomic_DNA"/>
</dbReference>
<protein>
    <recommendedName>
        <fullName evidence="3">START domain-containing protein</fullName>
    </recommendedName>
</protein>